<feature type="transmembrane region" description="Helical" evidence="6">
    <location>
        <begin position="344"/>
        <end position="365"/>
    </location>
</feature>
<name>A0A414M6M4_9BACE</name>
<dbReference type="Proteomes" id="UP000283538">
    <property type="component" value="Unassembled WGS sequence"/>
</dbReference>
<feature type="transmembrane region" description="Helical" evidence="6">
    <location>
        <begin position="385"/>
        <end position="406"/>
    </location>
</feature>
<evidence type="ECO:0000256" key="2">
    <source>
        <dbReference type="ARBA" id="ARBA00022475"/>
    </source>
</evidence>
<dbReference type="InterPro" id="IPR025857">
    <property type="entry name" value="MacB_PCD"/>
</dbReference>
<keyword evidence="5 6" id="KW-0472">Membrane</keyword>
<evidence type="ECO:0000313" key="9">
    <source>
        <dbReference type="EMBL" id="RHF05515.1"/>
    </source>
</evidence>
<reference evidence="9 10" key="1">
    <citation type="submission" date="2018-08" db="EMBL/GenBank/DDBJ databases">
        <title>A genome reference for cultivated species of the human gut microbiota.</title>
        <authorList>
            <person name="Zou Y."/>
            <person name="Xue W."/>
            <person name="Luo G."/>
        </authorList>
    </citation>
    <scope>NUCLEOTIDE SEQUENCE [LARGE SCALE GENOMIC DNA]</scope>
    <source>
        <strain evidence="9 10">AM26-26AC</strain>
    </source>
</reference>
<feature type="transmembrane region" description="Helical" evidence="6">
    <location>
        <begin position="21"/>
        <end position="40"/>
    </location>
</feature>
<dbReference type="InterPro" id="IPR050250">
    <property type="entry name" value="Macrolide_Exporter_MacB"/>
</dbReference>
<feature type="domain" description="ABC3 transporter permease C-terminal" evidence="7">
    <location>
        <begin position="293"/>
        <end position="420"/>
    </location>
</feature>
<dbReference type="RefSeq" id="WP_118226997.1">
    <property type="nucleotide sequence ID" value="NZ_DAWCKY010000374.1"/>
</dbReference>
<sequence length="430" mass="47773">MIKQYFIQAWAQLRQQPLISAVSIAGTALAIFLIMLVVMMQQVKVVPFAPESNRDRFLHVKWMSISNSNWGDGTSNGPMSAQTARECFQSLKTPEAVTIYTVFPISTPVSLPGSPAISVDLRQTDDIFWRVFDFSFIGGKPYDKATFDAGQPVAVLTESVVRSLFGTTDAVGREFLLNHAPYRVAGVVKDVSTLADCAYGQVWVPYTSTGMDKEAWNDRHMGMMSCTMLAHSRDDFPAIRQEAERRKLEYNTLIGKDGWELIYRNRPYDQEKNAIAFGANIEPDVDAARRQRIMIFVILLIVPAINLSSMTQSRLRQRVSEIGVRRAFGSTRAELMGQIIAENLVVTLLAGIVGLLLSVAFAYMGNTLLFAQEFSQTLNPPEVDASILLHASTFAWALLFCFVLNLMSSGFPAWRAARIGIVNALGGRLH</sequence>
<feature type="transmembrane region" description="Helical" evidence="6">
    <location>
        <begin position="293"/>
        <end position="310"/>
    </location>
</feature>
<dbReference type="InterPro" id="IPR003838">
    <property type="entry name" value="ABC3_permease_C"/>
</dbReference>
<evidence type="ECO:0000256" key="6">
    <source>
        <dbReference type="SAM" id="Phobius"/>
    </source>
</evidence>
<proteinExistence type="predicted"/>
<dbReference type="GO" id="GO:0022857">
    <property type="term" value="F:transmembrane transporter activity"/>
    <property type="evidence" value="ECO:0007669"/>
    <property type="project" value="TreeGrafter"/>
</dbReference>
<protein>
    <submittedName>
        <fullName evidence="9">ABC transporter permease</fullName>
    </submittedName>
</protein>
<comment type="caution">
    <text evidence="9">The sequence shown here is derived from an EMBL/GenBank/DDBJ whole genome shotgun (WGS) entry which is preliminary data.</text>
</comment>
<keyword evidence="4 6" id="KW-1133">Transmembrane helix</keyword>
<evidence type="ECO:0000256" key="5">
    <source>
        <dbReference type="ARBA" id="ARBA00023136"/>
    </source>
</evidence>
<comment type="subcellular location">
    <subcellularLocation>
        <location evidence="1">Cell membrane</location>
        <topology evidence="1">Multi-pass membrane protein</topology>
    </subcellularLocation>
</comment>
<dbReference type="GO" id="GO:0005886">
    <property type="term" value="C:plasma membrane"/>
    <property type="evidence" value="ECO:0007669"/>
    <property type="project" value="UniProtKB-SubCell"/>
</dbReference>
<dbReference type="Pfam" id="PF12704">
    <property type="entry name" value="MacB_PCD"/>
    <property type="match status" value="1"/>
</dbReference>
<evidence type="ECO:0000256" key="3">
    <source>
        <dbReference type="ARBA" id="ARBA00022692"/>
    </source>
</evidence>
<feature type="domain" description="MacB-like periplasmic core" evidence="8">
    <location>
        <begin position="21"/>
        <end position="245"/>
    </location>
</feature>
<evidence type="ECO:0000256" key="1">
    <source>
        <dbReference type="ARBA" id="ARBA00004651"/>
    </source>
</evidence>
<dbReference type="PANTHER" id="PTHR30572:SF18">
    <property type="entry name" value="ABC-TYPE MACROLIDE FAMILY EXPORT SYSTEM PERMEASE COMPONENT 2"/>
    <property type="match status" value="1"/>
</dbReference>
<organism evidence="9 10">
    <name type="scientific">Bacteroides eggerthii</name>
    <dbReference type="NCBI Taxonomy" id="28111"/>
    <lineage>
        <taxon>Bacteria</taxon>
        <taxon>Pseudomonadati</taxon>
        <taxon>Bacteroidota</taxon>
        <taxon>Bacteroidia</taxon>
        <taxon>Bacteroidales</taxon>
        <taxon>Bacteroidaceae</taxon>
        <taxon>Bacteroides</taxon>
    </lineage>
</organism>
<evidence type="ECO:0000259" key="8">
    <source>
        <dbReference type="Pfam" id="PF12704"/>
    </source>
</evidence>
<dbReference type="Pfam" id="PF02687">
    <property type="entry name" value="FtsX"/>
    <property type="match status" value="1"/>
</dbReference>
<accession>A0A414M6M4</accession>
<dbReference type="PANTHER" id="PTHR30572">
    <property type="entry name" value="MEMBRANE COMPONENT OF TRANSPORTER-RELATED"/>
    <property type="match status" value="1"/>
</dbReference>
<gene>
    <name evidence="9" type="ORF">DW701_13875</name>
</gene>
<evidence type="ECO:0000259" key="7">
    <source>
        <dbReference type="Pfam" id="PF02687"/>
    </source>
</evidence>
<keyword evidence="3 6" id="KW-0812">Transmembrane</keyword>
<dbReference type="EMBL" id="QSLA01000017">
    <property type="protein sequence ID" value="RHF05515.1"/>
    <property type="molecule type" value="Genomic_DNA"/>
</dbReference>
<keyword evidence="2" id="KW-1003">Cell membrane</keyword>
<evidence type="ECO:0000313" key="10">
    <source>
        <dbReference type="Proteomes" id="UP000283538"/>
    </source>
</evidence>
<evidence type="ECO:0000256" key="4">
    <source>
        <dbReference type="ARBA" id="ARBA00022989"/>
    </source>
</evidence>
<dbReference type="AlphaFoldDB" id="A0A414M6M4"/>